<feature type="region of interest" description="Disordered" evidence="1">
    <location>
        <begin position="297"/>
        <end position="335"/>
    </location>
</feature>
<evidence type="ECO:0000313" key="4">
    <source>
        <dbReference type="Proteomes" id="UP000028868"/>
    </source>
</evidence>
<comment type="caution">
    <text evidence="3">The sequence shown here is derived from an EMBL/GenBank/DDBJ whole genome shotgun (WGS) entry which is preliminary data.</text>
</comment>
<evidence type="ECO:0000256" key="2">
    <source>
        <dbReference type="SAM" id="Phobius"/>
    </source>
</evidence>
<accession>A0A024PA93</accession>
<protein>
    <submittedName>
        <fullName evidence="3">YbbR-like protein</fullName>
    </submittedName>
</protein>
<organism evidence="3 4">
    <name type="scientific">Halobacillus karajensis</name>
    <dbReference type="NCBI Taxonomy" id="195088"/>
    <lineage>
        <taxon>Bacteria</taxon>
        <taxon>Bacillati</taxon>
        <taxon>Bacillota</taxon>
        <taxon>Bacilli</taxon>
        <taxon>Bacillales</taxon>
        <taxon>Bacillaceae</taxon>
        <taxon>Halobacillus</taxon>
    </lineage>
</organism>
<dbReference type="Pfam" id="PF07949">
    <property type="entry name" value="YbbR"/>
    <property type="match status" value="3"/>
</dbReference>
<dbReference type="PANTHER" id="PTHR37804:SF1">
    <property type="entry name" value="CDAA REGULATORY PROTEIN CDAR"/>
    <property type="match status" value="1"/>
</dbReference>
<dbReference type="Gene3D" id="2.170.120.40">
    <property type="entry name" value="YbbR-like domain"/>
    <property type="match status" value="2"/>
</dbReference>
<evidence type="ECO:0000313" key="3">
    <source>
        <dbReference type="EMBL" id="CDQ25337.1"/>
    </source>
</evidence>
<proteinExistence type="predicted"/>
<dbReference type="InterPro" id="IPR053154">
    <property type="entry name" value="c-di-AMP_regulator"/>
</dbReference>
<dbReference type="Proteomes" id="UP000028868">
    <property type="component" value="Unassembled WGS sequence"/>
</dbReference>
<name>A0A024PA93_9BACI</name>
<gene>
    <name evidence="3" type="ORF">BN983_03667</name>
</gene>
<reference evidence="4" key="1">
    <citation type="submission" date="2014-03" db="EMBL/GenBank/DDBJ databases">
        <authorList>
            <person name="Urmite Genomes U."/>
        </authorList>
    </citation>
    <scope>NUCLEOTIDE SEQUENCE [LARGE SCALE GENOMIC DNA]</scope>
    <source>
        <strain evidence="4">HD-03</strain>
    </source>
</reference>
<dbReference type="PANTHER" id="PTHR37804">
    <property type="entry name" value="CDAA REGULATORY PROTEIN CDAR"/>
    <property type="match status" value="1"/>
</dbReference>
<sequence length="335" mass="36239">MDNWFRSVWFIRIISLMLAGLLWVTVNVEDNMDSDSLFFNQSSSDVEVIENIPLEIRFDSAEYVVSGIPQEVSVSVEGPTSAVAPVARQKNFTVYVDLNGLGPGTHEVSLQHSGISNQLAVTLDPKNIEVTIEEKVTQDHEVNIDYSNQRNLDANLELGEPDVSPQEVSITGASSVIERVASVKAIIDVGEATESIEAQEAPVKVYDNQGNELNVLVEPTAVNVDVPITKRMKSVPINVVPRGGNTEGVLIESVSTETEEVTISGPQEVLDEIDELPEVPVDVSEITEDQTVEVDIPLPEGATSVDPETIDVDVEVGKSDGEDQASEGDGNSTEE</sequence>
<evidence type="ECO:0000256" key="1">
    <source>
        <dbReference type="SAM" id="MobiDB-lite"/>
    </source>
</evidence>
<dbReference type="Gene3D" id="2.170.120.30">
    <property type="match status" value="1"/>
</dbReference>
<feature type="transmembrane region" description="Helical" evidence="2">
    <location>
        <begin position="7"/>
        <end position="26"/>
    </location>
</feature>
<dbReference type="EMBL" id="CCDI010000005">
    <property type="protein sequence ID" value="CDQ25337.1"/>
    <property type="molecule type" value="Genomic_DNA"/>
</dbReference>
<dbReference type="RefSeq" id="WP_051744319.1">
    <property type="nucleotide sequence ID" value="NZ_CCDH010000005.1"/>
</dbReference>
<keyword evidence="2" id="KW-1133">Transmembrane helix</keyword>
<keyword evidence="2" id="KW-0812">Transmembrane</keyword>
<feature type="compositionally biased region" description="Acidic residues" evidence="1">
    <location>
        <begin position="322"/>
        <end position="335"/>
    </location>
</feature>
<reference evidence="3 4" key="2">
    <citation type="submission" date="2014-05" db="EMBL/GenBank/DDBJ databases">
        <title>Draft genome sequence of Halobacillus karajensis HK-03.</title>
        <authorList>
            <person name="Khelaifia S."/>
            <person name="Croce O."/>
            <person name="Lagier J.C."/>
            <person name="Raoult D."/>
        </authorList>
    </citation>
    <scope>NUCLEOTIDE SEQUENCE [LARGE SCALE GENOMIC DNA]</scope>
    <source>
        <strain evidence="3 4">HD-03</strain>
    </source>
</reference>
<dbReference type="AlphaFoldDB" id="A0A024PA93"/>
<keyword evidence="2" id="KW-0472">Membrane</keyword>
<keyword evidence="4" id="KW-1185">Reference proteome</keyword>
<dbReference type="InterPro" id="IPR012505">
    <property type="entry name" value="YbbR"/>
</dbReference>